<dbReference type="AlphaFoldDB" id="A7EPR2"/>
<dbReference type="RefSeq" id="XP_001591865.1">
    <property type="nucleotide sequence ID" value="XM_001591815.1"/>
</dbReference>
<dbReference type="Proteomes" id="UP000001312">
    <property type="component" value="Unassembled WGS sequence"/>
</dbReference>
<name>A7EPR2_SCLS1</name>
<sequence length="55" mass="6299">MSSPYRMQVGEAACVKSSRKIYNMEPIIVAQDQEEIKRGNLHVNEKHPLEMGIEI</sequence>
<dbReference type="HOGENOM" id="CLU_3033785_0_0_1"/>
<evidence type="ECO:0000313" key="2">
    <source>
        <dbReference type="Proteomes" id="UP000001312"/>
    </source>
</evidence>
<dbReference type="EMBL" id="CH476629">
    <property type="protein sequence ID" value="EDO04828.1"/>
    <property type="molecule type" value="Genomic_DNA"/>
</dbReference>
<proteinExistence type="predicted"/>
<keyword evidence="2" id="KW-1185">Reference proteome</keyword>
<protein>
    <submittedName>
        <fullName evidence="1">Uncharacterized protein</fullName>
    </submittedName>
</protein>
<evidence type="ECO:0000313" key="1">
    <source>
        <dbReference type="EMBL" id="EDO04828.1"/>
    </source>
</evidence>
<accession>A7EPR2</accession>
<reference evidence="2" key="1">
    <citation type="journal article" date="2011" name="PLoS Genet.">
        <title>Genomic analysis of the necrotrophic fungal pathogens Sclerotinia sclerotiorum and Botrytis cinerea.</title>
        <authorList>
            <person name="Amselem J."/>
            <person name="Cuomo C.A."/>
            <person name="van Kan J.A."/>
            <person name="Viaud M."/>
            <person name="Benito E.P."/>
            <person name="Couloux A."/>
            <person name="Coutinho P.M."/>
            <person name="de Vries R.P."/>
            <person name="Dyer P.S."/>
            <person name="Fillinger S."/>
            <person name="Fournier E."/>
            <person name="Gout L."/>
            <person name="Hahn M."/>
            <person name="Kohn L."/>
            <person name="Lapalu N."/>
            <person name="Plummer K.M."/>
            <person name="Pradier J.M."/>
            <person name="Quevillon E."/>
            <person name="Sharon A."/>
            <person name="Simon A."/>
            <person name="ten Have A."/>
            <person name="Tudzynski B."/>
            <person name="Tudzynski P."/>
            <person name="Wincker P."/>
            <person name="Andrew M."/>
            <person name="Anthouard V."/>
            <person name="Beever R.E."/>
            <person name="Beffa R."/>
            <person name="Benoit I."/>
            <person name="Bouzid O."/>
            <person name="Brault B."/>
            <person name="Chen Z."/>
            <person name="Choquer M."/>
            <person name="Collemare J."/>
            <person name="Cotton P."/>
            <person name="Danchin E.G."/>
            <person name="Da Silva C."/>
            <person name="Gautier A."/>
            <person name="Giraud C."/>
            <person name="Giraud T."/>
            <person name="Gonzalez C."/>
            <person name="Grossetete S."/>
            <person name="Guldener U."/>
            <person name="Henrissat B."/>
            <person name="Howlett B.J."/>
            <person name="Kodira C."/>
            <person name="Kretschmer M."/>
            <person name="Lappartient A."/>
            <person name="Leroch M."/>
            <person name="Levis C."/>
            <person name="Mauceli E."/>
            <person name="Neuveglise C."/>
            <person name="Oeser B."/>
            <person name="Pearson M."/>
            <person name="Poulain J."/>
            <person name="Poussereau N."/>
            <person name="Quesneville H."/>
            <person name="Rascle C."/>
            <person name="Schumacher J."/>
            <person name="Segurens B."/>
            <person name="Sexton A."/>
            <person name="Silva E."/>
            <person name="Sirven C."/>
            <person name="Soanes D.M."/>
            <person name="Talbot N.J."/>
            <person name="Templeton M."/>
            <person name="Yandava C."/>
            <person name="Yarden O."/>
            <person name="Zeng Q."/>
            <person name="Rollins J.A."/>
            <person name="Lebrun M.H."/>
            <person name="Dickman M."/>
        </authorList>
    </citation>
    <scope>NUCLEOTIDE SEQUENCE [LARGE SCALE GENOMIC DNA]</scope>
    <source>
        <strain evidence="2">ATCC 18683 / 1980 / Ss-1</strain>
    </source>
</reference>
<gene>
    <name evidence="1" type="ORF">SS1G_07311</name>
</gene>
<dbReference type="KEGG" id="ssl:SS1G_07311"/>
<organism evidence="1 2">
    <name type="scientific">Sclerotinia sclerotiorum (strain ATCC 18683 / 1980 / Ss-1)</name>
    <name type="common">White mold</name>
    <name type="synonym">Whetzelinia sclerotiorum</name>
    <dbReference type="NCBI Taxonomy" id="665079"/>
    <lineage>
        <taxon>Eukaryota</taxon>
        <taxon>Fungi</taxon>
        <taxon>Dikarya</taxon>
        <taxon>Ascomycota</taxon>
        <taxon>Pezizomycotina</taxon>
        <taxon>Leotiomycetes</taxon>
        <taxon>Helotiales</taxon>
        <taxon>Sclerotiniaceae</taxon>
        <taxon>Sclerotinia</taxon>
    </lineage>
</organism>
<dbReference type="GeneID" id="5488020"/>
<dbReference type="InParanoid" id="A7EPR2"/>